<protein>
    <submittedName>
        <fullName evidence="1">Uncharacterized protein</fullName>
    </submittedName>
</protein>
<gene>
    <name evidence="1" type="ORF">Athai_50370</name>
</gene>
<dbReference type="NCBIfam" id="TIGR03696">
    <property type="entry name" value="Rhs_assc_core"/>
    <property type="match status" value="1"/>
</dbReference>
<dbReference type="InterPro" id="IPR022385">
    <property type="entry name" value="Rhs_assc_core"/>
</dbReference>
<name>A0A7R7HZN5_9ACTN</name>
<keyword evidence="2" id="KW-1185">Reference proteome</keyword>
<sequence length="94" mass="10598">MRNGVSPTRRRWHVLQLTRRTYTPFGQDRTAGNSGTGWAGDKGFLGGVADDTTGLTNLGAREYCPGLGRFLNPDPLLQRDPVLVRLHPRRRIRR</sequence>
<evidence type="ECO:0000313" key="2">
    <source>
        <dbReference type="Proteomes" id="UP000611640"/>
    </source>
</evidence>
<dbReference type="AlphaFoldDB" id="A0A7R7HZN5"/>
<dbReference type="EMBL" id="AP023355">
    <property type="protein sequence ID" value="BCJ37534.1"/>
    <property type="molecule type" value="Genomic_DNA"/>
</dbReference>
<dbReference type="Gene3D" id="2.180.10.10">
    <property type="entry name" value="RHS repeat-associated core"/>
    <property type="match status" value="1"/>
</dbReference>
<reference evidence="1 2" key="1">
    <citation type="submission" date="2020-08" db="EMBL/GenBank/DDBJ databases">
        <title>Whole genome shotgun sequence of Actinocatenispora thailandica NBRC 105041.</title>
        <authorList>
            <person name="Komaki H."/>
            <person name="Tamura T."/>
        </authorList>
    </citation>
    <scope>NUCLEOTIDE SEQUENCE [LARGE SCALE GENOMIC DNA]</scope>
    <source>
        <strain evidence="1 2">NBRC 105041</strain>
    </source>
</reference>
<dbReference type="Proteomes" id="UP000611640">
    <property type="component" value="Chromosome"/>
</dbReference>
<proteinExistence type="predicted"/>
<evidence type="ECO:0000313" key="1">
    <source>
        <dbReference type="EMBL" id="BCJ37534.1"/>
    </source>
</evidence>
<dbReference type="KEGG" id="atl:Athai_50370"/>
<accession>A0A7R7HZN5</accession>
<organism evidence="1 2">
    <name type="scientific">Actinocatenispora thailandica</name>
    <dbReference type="NCBI Taxonomy" id="227318"/>
    <lineage>
        <taxon>Bacteria</taxon>
        <taxon>Bacillati</taxon>
        <taxon>Actinomycetota</taxon>
        <taxon>Actinomycetes</taxon>
        <taxon>Micromonosporales</taxon>
        <taxon>Micromonosporaceae</taxon>
        <taxon>Actinocatenispora</taxon>
    </lineage>
</organism>